<proteinExistence type="inferred from homology"/>
<name>A0A9P7S5J6_9AGAR</name>
<evidence type="ECO:0008006" key="5">
    <source>
        <dbReference type="Google" id="ProtNLM"/>
    </source>
</evidence>
<dbReference type="InterPro" id="IPR009906">
    <property type="entry name" value="D-Glu_cyclase"/>
</dbReference>
<dbReference type="GO" id="GO:0047820">
    <property type="term" value="F:D-glutamate cyclase activity"/>
    <property type="evidence" value="ECO:0007669"/>
    <property type="project" value="TreeGrafter"/>
</dbReference>
<accession>A0A9P7S5J6</accession>
<evidence type="ECO:0000313" key="3">
    <source>
        <dbReference type="EMBL" id="KAG7095742.1"/>
    </source>
</evidence>
<dbReference type="GeneID" id="66075528"/>
<sequence>MDALAAAATSPSKFRRLCRLNEFHEPTTASFSDGHVQANLIILPERYAQDFRNLCMRNPVPCPLIGETRPGDPRVPEHLASDCDIRTDLPLYNIYKNGKLAGTKNNISEEWKSDSVAFLIGCSFSFEAALSANGFTPRHTELKRNISMYRSTVPLMPAGVFSGRMIVSMRPYAGDSVERVRAITRPFIQAHGEPIGWGPEGARALGINDPDGTHPDFGDPSEIRDGEVPVYWGCGVTPQQAIIDSGIEGVVVSHAPGHMLVLDLLVKDVCQTK</sequence>
<dbReference type="KEGG" id="more:E1B28_006452"/>
<gene>
    <name evidence="3" type="ORF">E1B28_006452</name>
</gene>
<comment type="caution">
    <text evidence="3">The sequence shown here is derived from an EMBL/GenBank/DDBJ whole genome shotgun (WGS) entry which is preliminary data.</text>
</comment>
<dbReference type="Gene3D" id="3.30.2040.10">
    <property type="entry name" value="PSTPO5379-like domain"/>
    <property type="match status" value="1"/>
</dbReference>
<dbReference type="SUPFAM" id="SSF160920">
    <property type="entry name" value="PSTPO5379-like"/>
    <property type="match status" value="1"/>
</dbReference>
<dbReference type="Proteomes" id="UP001049176">
    <property type="component" value="Chromosome 3"/>
</dbReference>
<dbReference type="PIRSF" id="PIRSF029755">
    <property type="entry name" value="UCP029755"/>
    <property type="match status" value="1"/>
</dbReference>
<evidence type="ECO:0000313" key="4">
    <source>
        <dbReference type="Proteomes" id="UP001049176"/>
    </source>
</evidence>
<organism evidence="3 4">
    <name type="scientific">Marasmius oreades</name>
    <name type="common">fairy-ring Marasmius</name>
    <dbReference type="NCBI Taxonomy" id="181124"/>
    <lineage>
        <taxon>Eukaryota</taxon>
        <taxon>Fungi</taxon>
        <taxon>Dikarya</taxon>
        <taxon>Basidiomycota</taxon>
        <taxon>Agaricomycotina</taxon>
        <taxon>Agaricomycetes</taxon>
        <taxon>Agaricomycetidae</taxon>
        <taxon>Agaricales</taxon>
        <taxon>Marasmiineae</taxon>
        <taxon>Marasmiaceae</taxon>
        <taxon>Marasmius</taxon>
    </lineage>
</organism>
<dbReference type="AlphaFoldDB" id="A0A9P7S5J6"/>
<dbReference type="RefSeq" id="XP_043012212.1">
    <property type="nucleotide sequence ID" value="XM_043151119.1"/>
</dbReference>
<evidence type="ECO:0000256" key="1">
    <source>
        <dbReference type="ARBA" id="ARBA00007896"/>
    </source>
</evidence>
<dbReference type="OrthoDB" id="10262538at2759"/>
<dbReference type="PANTHER" id="PTHR32022:SF10">
    <property type="entry name" value="D-GLUTAMATE CYCLASE, MITOCHONDRIAL"/>
    <property type="match status" value="1"/>
</dbReference>
<keyword evidence="4" id="KW-1185">Reference proteome</keyword>
<comment type="similarity">
    <text evidence="1">Belongs to the D-glutamate cyclase family.</text>
</comment>
<dbReference type="FunFam" id="3.30.2040.10:FF:000001">
    <property type="entry name" value="D-glutamate cyclase, mitochondrial"/>
    <property type="match status" value="1"/>
</dbReference>
<dbReference type="PANTHER" id="PTHR32022">
    <property type="entry name" value="D-GLUTAMATE CYCLASE, MITOCHONDRIAL"/>
    <property type="match status" value="1"/>
</dbReference>
<dbReference type="GO" id="GO:0006536">
    <property type="term" value="P:glutamate metabolic process"/>
    <property type="evidence" value="ECO:0007669"/>
    <property type="project" value="TreeGrafter"/>
</dbReference>
<evidence type="ECO:0000256" key="2">
    <source>
        <dbReference type="ARBA" id="ARBA00023239"/>
    </source>
</evidence>
<protein>
    <recommendedName>
        <fullName evidence="5">Hydro-lyase</fullName>
    </recommendedName>
</protein>
<keyword evidence="2" id="KW-0456">Lyase</keyword>
<reference evidence="3" key="1">
    <citation type="journal article" date="2021" name="Genome Biol. Evol.">
        <title>The assembled and annotated genome of the fairy-ring fungus Marasmius oreades.</title>
        <authorList>
            <person name="Hiltunen M."/>
            <person name="Ament-Velasquez S.L."/>
            <person name="Johannesson H."/>
        </authorList>
    </citation>
    <scope>NUCLEOTIDE SEQUENCE</scope>
    <source>
        <strain evidence="3">03SP1</strain>
    </source>
</reference>
<dbReference type="InterPro" id="IPR016938">
    <property type="entry name" value="UPF0317"/>
</dbReference>
<dbReference type="Pfam" id="PF07286">
    <property type="entry name" value="D-Glu_cyclase"/>
    <property type="match status" value="1"/>
</dbReference>
<dbReference type="EMBL" id="CM032183">
    <property type="protein sequence ID" value="KAG7095742.1"/>
    <property type="molecule type" value="Genomic_DNA"/>
</dbReference>
<dbReference type="Gene3D" id="3.40.1640.10">
    <property type="entry name" value="PSTPO5379-like"/>
    <property type="match status" value="1"/>
</dbReference>
<dbReference type="InterPro" id="IPR038021">
    <property type="entry name" value="Putative_hydro-lyase"/>
</dbReference>